<gene>
    <name evidence="2" type="ORF">Sjap_020359</name>
</gene>
<evidence type="ECO:0000313" key="2">
    <source>
        <dbReference type="EMBL" id="KAK9103105.1"/>
    </source>
</evidence>
<sequence>MAVNFDCSKTNPCNGIVLDLVDLTHGSNPATASCTSVVGSVTDNGEGDQATRRSHKLIAFDYFKEKQDISILFEAENCKLRYLPPGWIIPRDTNRLKPLVRAERCAFPNFVVLTPGLHYDSYCRMRIQILMTRTSSHKLHFPSALTVSHAGLLPSVPLMSTTKEEQQIKEEGGTKTPDPPATLASKLT</sequence>
<feature type="compositionally biased region" description="Basic and acidic residues" evidence="1">
    <location>
        <begin position="162"/>
        <end position="173"/>
    </location>
</feature>
<protein>
    <submittedName>
        <fullName evidence="2">Uncharacterized protein</fullName>
    </submittedName>
</protein>
<proteinExistence type="predicted"/>
<evidence type="ECO:0000313" key="3">
    <source>
        <dbReference type="Proteomes" id="UP001417504"/>
    </source>
</evidence>
<dbReference type="EMBL" id="JBBNAE010000008">
    <property type="protein sequence ID" value="KAK9103105.1"/>
    <property type="molecule type" value="Genomic_DNA"/>
</dbReference>
<organism evidence="2 3">
    <name type="scientific">Stephania japonica</name>
    <dbReference type="NCBI Taxonomy" id="461633"/>
    <lineage>
        <taxon>Eukaryota</taxon>
        <taxon>Viridiplantae</taxon>
        <taxon>Streptophyta</taxon>
        <taxon>Embryophyta</taxon>
        <taxon>Tracheophyta</taxon>
        <taxon>Spermatophyta</taxon>
        <taxon>Magnoliopsida</taxon>
        <taxon>Ranunculales</taxon>
        <taxon>Menispermaceae</taxon>
        <taxon>Menispermoideae</taxon>
        <taxon>Cissampelideae</taxon>
        <taxon>Stephania</taxon>
    </lineage>
</organism>
<comment type="caution">
    <text evidence="2">The sequence shown here is derived from an EMBL/GenBank/DDBJ whole genome shotgun (WGS) entry which is preliminary data.</text>
</comment>
<keyword evidence="3" id="KW-1185">Reference proteome</keyword>
<accession>A0AAP0F0H7</accession>
<dbReference type="AlphaFoldDB" id="A0AAP0F0H7"/>
<reference evidence="2 3" key="1">
    <citation type="submission" date="2024-01" db="EMBL/GenBank/DDBJ databases">
        <title>Genome assemblies of Stephania.</title>
        <authorList>
            <person name="Yang L."/>
        </authorList>
    </citation>
    <scope>NUCLEOTIDE SEQUENCE [LARGE SCALE GENOMIC DNA]</scope>
    <source>
        <strain evidence="2">QJT</strain>
        <tissue evidence="2">Leaf</tissue>
    </source>
</reference>
<evidence type="ECO:0000256" key="1">
    <source>
        <dbReference type="SAM" id="MobiDB-lite"/>
    </source>
</evidence>
<name>A0AAP0F0H7_9MAGN</name>
<feature type="region of interest" description="Disordered" evidence="1">
    <location>
        <begin position="162"/>
        <end position="188"/>
    </location>
</feature>
<dbReference type="Proteomes" id="UP001417504">
    <property type="component" value="Unassembled WGS sequence"/>
</dbReference>